<keyword evidence="3 7" id="KW-0227">DNA damage</keyword>
<comment type="function">
    <text evidence="7">Plays an important role in the control of DNA replication and the maintenance of replication fork stability.</text>
</comment>
<feature type="compositionally biased region" description="Basic and acidic residues" evidence="8">
    <location>
        <begin position="207"/>
        <end position="216"/>
    </location>
</feature>
<dbReference type="GO" id="GO:0031297">
    <property type="term" value="P:replication fork processing"/>
    <property type="evidence" value="ECO:0007669"/>
    <property type="project" value="UniProtKB-UniRule"/>
</dbReference>
<dbReference type="OrthoDB" id="437078at2759"/>
<accession>A0A6G1L145</accession>
<evidence type="ECO:0000256" key="5">
    <source>
        <dbReference type="ARBA" id="ARBA00023242"/>
    </source>
</evidence>
<name>A0A6G1L145_9PEZI</name>
<keyword evidence="4" id="KW-0236">DNA replication inhibitor</keyword>
<keyword evidence="11" id="KW-1185">Reference proteome</keyword>
<reference evidence="10" key="1">
    <citation type="journal article" date="2020" name="Stud. Mycol.">
        <title>101 Dothideomycetes genomes: a test case for predicting lifestyles and emergence of pathogens.</title>
        <authorList>
            <person name="Haridas S."/>
            <person name="Albert R."/>
            <person name="Binder M."/>
            <person name="Bloem J."/>
            <person name="Labutti K."/>
            <person name="Salamov A."/>
            <person name="Andreopoulos B."/>
            <person name="Baker S."/>
            <person name="Barry K."/>
            <person name="Bills G."/>
            <person name="Bluhm B."/>
            <person name="Cannon C."/>
            <person name="Castanera R."/>
            <person name="Culley D."/>
            <person name="Daum C."/>
            <person name="Ezra D."/>
            <person name="Gonzalez J."/>
            <person name="Henrissat B."/>
            <person name="Kuo A."/>
            <person name="Liang C."/>
            <person name="Lipzen A."/>
            <person name="Lutzoni F."/>
            <person name="Magnuson J."/>
            <person name="Mondo S."/>
            <person name="Nolan M."/>
            <person name="Ohm R."/>
            <person name="Pangilinan J."/>
            <person name="Park H.-J."/>
            <person name="Ramirez L."/>
            <person name="Alfaro M."/>
            <person name="Sun H."/>
            <person name="Tritt A."/>
            <person name="Yoshinaga Y."/>
            <person name="Zwiers L.-H."/>
            <person name="Turgeon B."/>
            <person name="Goodwin S."/>
            <person name="Spatafora J."/>
            <person name="Crous P."/>
            <person name="Grigoriev I."/>
        </authorList>
    </citation>
    <scope>NUCLEOTIDE SEQUENCE</scope>
    <source>
        <strain evidence="10">CBS 116005</strain>
    </source>
</reference>
<protein>
    <recommendedName>
        <fullName evidence="7">Chromosome segregation in meiosis protein</fullName>
    </recommendedName>
</protein>
<dbReference type="InterPro" id="IPR040038">
    <property type="entry name" value="TIPIN/Csm3/Swi3"/>
</dbReference>
<dbReference type="GO" id="GO:0006974">
    <property type="term" value="P:DNA damage response"/>
    <property type="evidence" value="ECO:0007669"/>
    <property type="project" value="UniProtKB-KW"/>
</dbReference>
<feature type="region of interest" description="Disordered" evidence="8">
    <location>
        <begin position="35"/>
        <end position="80"/>
    </location>
</feature>
<feature type="compositionally biased region" description="Basic and acidic residues" evidence="8">
    <location>
        <begin position="155"/>
        <end position="173"/>
    </location>
</feature>
<dbReference type="PANTHER" id="PTHR13220">
    <property type="entry name" value="TIMELESS INTERACTING-RELATED"/>
    <property type="match status" value="1"/>
</dbReference>
<evidence type="ECO:0000256" key="3">
    <source>
        <dbReference type="ARBA" id="ARBA00022763"/>
    </source>
</evidence>
<evidence type="ECO:0000256" key="2">
    <source>
        <dbReference type="ARBA" id="ARBA00006075"/>
    </source>
</evidence>
<dbReference type="GO" id="GO:0043111">
    <property type="term" value="P:replication fork arrest"/>
    <property type="evidence" value="ECO:0007669"/>
    <property type="project" value="TreeGrafter"/>
</dbReference>
<dbReference type="Pfam" id="PF07962">
    <property type="entry name" value="Swi3"/>
    <property type="match status" value="1"/>
</dbReference>
<comment type="subcellular location">
    <subcellularLocation>
        <location evidence="1 7">Nucleus</location>
    </subcellularLocation>
</comment>
<feature type="domain" description="Chromosome segregation in meiosis protein 3" evidence="9">
    <location>
        <begin position="78"/>
        <end position="160"/>
    </location>
</feature>
<evidence type="ECO:0000256" key="6">
    <source>
        <dbReference type="ARBA" id="ARBA00023306"/>
    </source>
</evidence>
<dbReference type="AlphaFoldDB" id="A0A6G1L145"/>
<evidence type="ECO:0000259" key="9">
    <source>
        <dbReference type="Pfam" id="PF07962"/>
    </source>
</evidence>
<dbReference type="PANTHER" id="PTHR13220:SF11">
    <property type="entry name" value="TIMELESS-INTERACTING PROTEIN"/>
    <property type="match status" value="1"/>
</dbReference>
<keyword evidence="5 7" id="KW-0539">Nucleus</keyword>
<sequence>MPSAAAPNSRAGDAELDELDALFNEPSNNYDCAVDDFMRDMPIGGQDNANQNTTGGEKDTDDPDAEIKVRKQRKPNPKLDENLLTSEKGIQKLRRTARAKLKFKGKGHEFSDMSRLLTMYQLWLDDMYPKAKFRDGLTMVEKLGHSKRMQVMRKAWIDETKPTAREDSPERLGDAAQMGDGLQETRDRSASDGSTTEDAIRAGNHAARIEESRQEDDGPGDNELDALMAEQHESSARQHQPTRSTRRGPFEDDDGPDEDELDALMAEDQSPTNMKPAQKSKALFEEEGPDEDDLDALMAEDGRDVASMKPNDASLPVRRDHDFADDEEAMAGMW</sequence>
<evidence type="ECO:0000256" key="1">
    <source>
        <dbReference type="ARBA" id="ARBA00004123"/>
    </source>
</evidence>
<organism evidence="10 11">
    <name type="scientific">Teratosphaeria nubilosa</name>
    <dbReference type="NCBI Taxonomy" id="161662"/>
    <lineage>
        <taxon>Eukaryota</taxon>
        <taxon>Fungi</taxon>
        <taxon>Dikarya</taxon>
        <taxon>Ascomycota</taxon>
        <taxon>Pezizomycotina</taxon>
        <taxon>Dothideomycetes</taxon>
        <taxon>Dothideomycetidae</taxon>
        <taxon>Mycosphaerellales</taxon>
        <taxon>Teratosphaeriaceae</taxon>
        <taxon>Teratosphaeria</taxon>
    </lineage>
</organism>
<evidence type="ECO:0000313" key="10">
    <source>
        <dbReference type="EMBL" id="KAF2766259.1"/>
    </source>
</evidence>
<dbReference type="GO" id="GO:0031298">
    <property type="term" value="C:replication fork protection complex"/>
    <property type="evidence" value="ECO:0007669"/>
    <property type="project" value="TreeGrafter"/>
</dbReference>
<feature type="region of interest" description="Disordered" evidence="8">
    <location>
        <begin position="1"/>
        <end position="20"/>
    </location>
</feature>
<feature type="region of interest" description="Disordered" evidence="8">
    <location>
        <begin position="155"/>
        <end position="291"/>
    </location>
</feature>
<keyword evidence="6 7" id="KW-0131">Cell cycle</keyword>
<proteinExistence type="inferred from homology"/>
<evidence type="ECO:0000256" key="8">
    <source>
        <dbReference type="SAM" id="MobiDB-lite"/>
    </source>
</evidence>
<dbReference type="GO" id="GO:0000076">
    <property type="term" value="P:DNA replication checkpoint signaling"/>
    <property type="evidence" value="ECO:0007669"/>
    <property type="project" value="UniProtKB-UniRule"/>
</dbReference>
<dbReference type="EMBL" id="ML995874">
    <property type="protein sequence ID" value="KAF2766259.1"/>
    <property type="molecule type" value="Genomic_DNA"/>
</dbReference>
<evidence type="ECO:0000313" key="11">
    <source>
        <dbReference type="Proteomes" id="UP000799436"/>
    </source>
</evidence>
<evidence type="ECO:0000256" key="7">
    <source>
        <dbReference type="RuleBase" id="RU366049"/>
    </source>
</evidence>
<dbReference type="GO" id="GO:0003677">
    <property type="term" value="F:DNA binding"/>
    <property type="evidence" value="ECO:0007669"/>
    <property type="project" value="TreeGrafter"/>
</dbReference>
<dbReference type="Proteomes" id="UP000799436">
    <property type="component" value="Unassembled WGS sequence"/>
</dbReference>
<comment type="similarity">
    <text evidence="2 7">Belongs to the CSM3 family.</text>
</comment>
<feature type="compositionally biased region" description="Acidic residues" evidence="8">
    <location>
        <begin position="251"/>
        <end position="262"/>
    </location>
</feature>
<evidence type="ECO:0000256" key="4">
    <source>
        <dbReference type="ARBA" id="ARBA00022880"/>
    </source>
</evidence>
<gene>
    <name evidence="10" type="ORF">EJ03DRAFT_330227</name>
</gene>
<dbReference type="InterPro" id="IPR012923">
    <property type="entry name" value="Csm3"/>
</dbReference>